<dbReference type="EMBL" id="JAFMPP010000001">
    <property type="protein sequence ID" value="MBO0661365.1"/>
    <property type="molecule type" value="Genomic_DNA"/>
</dbReference>
<dbReference type="Proteomes" id="UP000664122">
    <property type="component" value="Unassembled WGS sequence"/>
</dbReference>
<dbReference type="PANTHER" id="PTHR36437:SF2">
    <property type="entry name" value="GLYOXALASE_BLEOMYCIN RESISTANCE PROTEIN_DIOXYGENASE"/>
    <property type="match status" value="1"/>
</dbReference>
<dbReference type="InterPro" id="IPR037523">
    <property type="entry name" value="VOC_core"/>
</dbReference>
<evidence type="ECO:0000313" key="2">
    <source>
        <dbReference type="EMBL" id="MBO0661365.1"/>
    </source>
</evidence>
<dbReference type="AlphaFoldDB" id="A0A939FTY3"/>
<evidence type="ECO:0000259" key="1">
    <source>
        <dbReference type="PROSITE" id="PS51819"/>
    </source>
</evidence>
<comment type="caution">
    <text evidence="2">The sequence shown here is derived from an EMBL/GenBank/DDBJ whole genome shotgun (WGS) entry which is preliminary data.</text>
</comment>
<proteinExistence type="predicted"/>
<gene>
    <name evidence="2" type="ORF">J1C48_02140</name>
</gene>
<dbReference type="SUPFAM" id="SSF54593">
    <property type="entry name" value="Glyoxalase/Bleomycin resistance protein/Dihydroxybiphenyl dioxygenase"/>
    <property type="match status" value="1"/>
</dbReference>
<dbReference type="PROSITE" id="PS51819">
    <property type="entry name" value="VOC"/>
    <property type="match status" value="1"/>
</dbReference>
<keyword evidence="3" id="KW-1185">Reference proteome</keyword>
<organism evidence="2 3">
    <name type="scientific">Jiella flava</name>
    <dbReference type="NCBI Taxonomy" id="2816857"/>
    <lineage>
        <taxon>Bacteria</taxon>
        <taxon>Pseudomonadati</taxon>
        <taxon>Pseudomonadota</taxon>
        <taxon>Alphaproteobacteria</taxon>
        <taxon>Hyphomicrobiales</taxon>
        <taxon>Aurantimonadaceae</taxon>
        <taxon>Jiella</taxon>
    </lineage>
</organism>
<sequence length="130" mass="14581">MSGRSIARLSLLVDDYDAAIAWFCRCLDFELLEDTRLGDAKRWVRLAPRGGGGAELLLAEAADAEQHASIGRQDGGRVWLFLQTDDFDRDHARILAEGVRFWEAPRVESYGTVAVFEDLCGNRWDLIQPA</sequence>
<name>A0A939FTY3_9HYPH</name>
<dbReference type="PANTHER" id="PTHR36437">
    <property type="entry name" value="GLYOXALASE/BLEOMYCIN RESISTANCE PROTEIN/DIOXYGENASE"/>
    <property type="match status" value="1"/>
</dbReference>
<dbReference type="RefSeq" id="WP_207255992.1">
    <property type="nucleotide sequence ID" value="NZ_JAFMPP010000001.1"/>
</dbReference>
<feature type="domain" description="VOC" evidence="1">
    <location>
        <begin position="5"/>
        <end position="129"/>
    </location>
</feature>
<protein>
    <submittedName>
        <fullName evidence="2">VOC family protein</fullName>
    </submittedName>
</protein>
<accession>A0A939FTY3</accession>
<reference evidence="2" key="1">
    <citation type="submission" date="2021-03" db="EMBL/GenBank/DDBJ databases">
        <title>Whole genome sequence of Jiella sp. CQZ9-1.</title>
        <authorList>
            <person name="Tuo L."/>
        </authorList>
    </citation>
    <scope>NUCLEOTIDE SEQUENCE</scope>
    <source>
        <strain evidence="2">CQZ9-1</strain>
    </source>
</reference>
<evidence type="ECO:0000313" key="3">
    <source>
        <dbReference type="Proteomes" id="UP000664122"/>
    </source>
</evidence>
<dbReference type="InterPro" id="IPR004360">
    <property type="entry name" value="Glyas_Fos-R_dOase_dom"/>
</dbReference>
<dbReference type="Pfam" id="PF00903">
    <property type="entry name" value="Glyoxalase"/>
    <property type="match status" value="1"/>
</dbReference>
<dbReference type="Gene3D" id="3.10.180.10">
    <property type="entry name" value="2,3-Dihydroxybiphenyl 1,2-Dioxygenase, domain 1"/>
    <property type="match status" value="1"/>
</dbReference>
<dbReference type="InterPro" id="IPR029068">
    <property type="entry name" value="Glyas_Bleomycin-R_OHBP_Dase"/>
</dbReference>